<evidence type="ECO:0000256" key="5">
    <source>
        <dbReference type="SAM" id="Phobius"/>
    </source>
</evidence>
<dbReference type="GO" id="GO:0048471">
    <property type="term" value="C:perinuclear region of cytoplasm"/>
    <property type="evidence" value="ECO:0007669"/>
    <property type="project" value="TreeGrafter"/>
</dbReference>
<keyword evidence="7" id="KW-1185">Reference proteome</keyword>
<keyword evidence="4 5" id="KW-0472">Membrane</keyword>
<dbReference type="GO" id="GO:0006511">
    <property type="term" value="P:ubiquitin-dependent protein catabolic process"/>
    <property type="evidence" value="ECO:0007669"/>
    <property type="project" value="TreeGrafter"/>
</dbReference>
<feature type="transmembrane region" description="Helical" evidence="5">
    <location>
        <begin position="15"/>
        <end position="36"/>
    </location>
</feature>
<evidence type="ECO:0000256" key="2">
    <source>
        <dbReference type="ARBA" id="ARBA00022692"/>
    </source>
</evidence>
<reference evidence="7" key="1">
    <citation type="journal article" date="2018" name="Nat. Microbiol.">
        <title>Leveraging single-cell genomics to expand the fungal tree of life.</title>
        <authorList>
            <person name="Ahrendt S.R."/>
            <person name="Quandt C.A."/>
            <person name="Ciobanu D."/>
            <person name="Clum A."/>
            <person name="Salamov A."/>
            <person name="Andreopoulos B."/>
            <person name="Cheng J.F."/>
            <person name="Woyke T."/>
            <person name="Pelin A."/>
            <person name="Henrissat B."/>
            <person name="Reynolds N.K."/>
            <person name="Benny G.L."/>
            <person name="Smith M.E."/>
            <person name="James T.Y."/>
            <person name="Grigoriev I.V."/>
        </authorList>
    </citation>
    <scope>NUCLEOTIDE SEQUENCE [LARGE SCALE GENOMIC DNA]</scope>
    <source>
        <strain evidence="7">ATCC 52028</strain>
    </source>
</reference>
<dbReference type="GO" id="GO:0005794">
    <property type="term" value="C:Golgi apparatus"/>
    <property type="evidence" value="ECO:0007669"/>
    <property type="project" value="TreeGrafter"/>
</dbReference>
<dbReference type="InterPro" id="IPR019325">
    <property type="entry name" value="NEDD4/Bsd2"/>
</dbReference>
<dbReference type="GO" id="GO:0007034">
    <property type="term" value="P:vacuolar transport"/>
    <property type="evidence" value="ECO:0007669"/>
    <property type="project" value="InterPro"/>
</dbReference>
<keyword evidence="2 5" id="KW-0812">Transmembrane</keyword>
<evidence type="ECO:0000313" key="7">
    <source>
        <dbReference type="Proteomes" id="UP000274922"/>
    </source>
</evidence>
<dbReference type="OrthoDB" id="10003116at2759"/>
<dbReference type="PANTHER" id="PTHR13396">
    <property type="entry name" value="NEDD4 FAMILY INTERACTING PROTEIN 1/2"/>
    <property type="match status" value="1"/>
</dbReference>
<evidence type="ECO:0000256" key="3">
    <source>
        <dbReference type="ARBA" id="ARBA00022989"/>
    </source>
</evidence>
<evidence type="ECO:0000256" key="1">
    <source>
        <dbReference type="ARBA" id="ARBA00004141"/>
    </source>
</evidence>
<dbReference type="GO" id="GO:0005783">
    <property type="term" value="C:endoplasmic reticulum"/>
    <property type="evidence" value="ECO:0007669"/>
    <property type="project" value="TreeGrafter"/>
</dbReference>
<proteinExistence type="predicted"/>
<dbReference type="Proteomes" id="UP000274922">
    <property type="component" value="Unassembled WGS sequence"/>
</dbReference>
<feature type="non-terminal residue" evidence="6">
    <location>
        <position position="1"/>
    </location>
</feature>
<organism evidence="6 7">
    <name type="scientific">Caulochytrium protostelioides</name>
    <dbReference type="NCBI Taxonomy" id="1555241"/>
    <lineage>
        <taxon>Eukaryota</taxon>
        <taxon>Fungi</taxon>
        <taxon>Fungi incertae sedis</taxon>
        <taxon>Chytridiomycota</taxon>
        <taxon>Chytridiomycota incertae sedis</taxon>
        <taxon>Chytridiomycetes</taxon>
        <taxon>Caulochytriales</taxon>
        <taxon>Caulochytriaceae</taxon>
        <taxon>Caulochytrium</taxon>
    </lineage>
</organism>
<dbReference type="GO" id="GO:0030001">
    <property type="term" value="P:metal ion transport"/>
    <property type="evidence" value="ECO:0007669"/>
    <property type="project" value="InterPro"/>
</dbReference>
<accession>A0A4P9X8F8</accession>
<evidence type="ECO:0000256" key="4">
    <source>
        <dbReference type="ARBA" id="ARBA00023136"/>
    </source>
</evidence>
<sequence length="68" mass="7336">VLYDGMPVGWVGTFFLNYVMSASFDIFGYLITSLAATSQAAKQGARAGMGITLMRYGMVIGKPQSFDD</sequence>
<dbReference type="GO" id="GO:0031398">
    <property type="term" value="P:positive regulation of protein ubiquitination"/>
    <property type="evidence" value="ECO:0007669"/>
    <property type="project" value="TreeGrafter"/>
</dbReference>
<protein>
    <submittedName>
        <fullName evidence="6">Uncharacterized protein</fullName>
    </submittedName>
</protein>
<dbReference type="AlphaFoldDB" id="A0A4P9X8F8"/>
<dbReference type="EMBL" id="ML014168">
    <property type="protein sequence ID" value="RKP01556.1"/>
    <property type="molecule type" value="Genomic_DNA"/>
</dbReference>
<gene>
    <name evidence="6" type="ORF">CXG81DRAFT_4050</name>
</gene>
<name>A0A4P9X8F8_9FUNG</name>
<comment type="subcellular location">
    <subcellularLocation>
        <location evidence="1">Membrane</location>
        <topology evidence="1">Multi-pass membrane protein</topology>
    </subcellularLocation>
</comment>
<dbReference type="PANTHER" id="PTHR13396:SF5">
    <property type="entry name" value="NEDD4 FAMILY INTERACTING PROTEIN"/>
    <property type="match status" value="1"/>
</dbReference>
<feature type="non-terminal residue" evidence="6">
    <location>
        <position position="68"/>
    </location>
</feature>
<dbReference type="Pfam" id="PF10176">
    <property type="entry name" value="NEDD4_Bsd2"/>
    <property type="match status" value="1"/>
</dbReference>
<dbReference type="GO" id="GO:0016020">
    <property type="term" value="C:membrane"/>
    <property type="evidence" value="ECO:0007669"/>
    <property type="project" value="UniProtKB-SubCell"/>
</dbReference>
<evidence type="ECO:0000313" key="6">
    <source>
        <dbReference type="EMBL" id="RKP01556.1"/>
    </source>
</evidence>
<dbReference type="STRING" id="1555241.A0A4P9X8F8"/>
<keyword evidence="3 5" id="KW-1133">Transmembrane helix</keyword>